<evidence type="ECO:0000256" key="1">
    <source>
        <dbReference type="ARBA" id="ARBA00009892"/>
    </source>
</evidence>
<keyword evidence="4" id="KW-0808">Transferase</keyword>
<dbReference type="PANTHER" id="PTHR11703:SF0">
    <property type="entry name" value="DEOXYHYPUSINE SYNTHASE"/>
    <property type="match status" value="1"/>
</dbReference>
<dbReference type="RefSeq" id="XP_010698647.1">
    <property type="nucleotide sequence ID" value="XM_010700345.1"/>
</dbReference>
<dbReference type="GO" id="GO:0034038">
    <property type="term" value="F:deoxyhypusine synthase activity"/>
    <property type="evidence" value="ECO:0007669"/>
    <property type="project" value="UniProtKB-EC"/>
</dbReference>
<evidence type="ECO:0000313" key="5">
    <source>
        <dbReference type="Proteomes" id="UP000063063"/>
    </source>
</evidence>
<sequence length="379" mass="40741">MAASDSAPKPAKKELAAPRKKSTSTKTGTTAKDNSSASVSASGDASSPTKSSAQVHGIDFQSLVHTTQEETLRAVVSSLPTIGLQATQIGRARQLLQQILHRRSPEDRVFLAYTSNMISSGLRDTFVYLARERLVDCFISSAGGIEEDVIKCGGSTLLGRFDLDGRALRRRGINRIGNLLVPNDNYCWFEDFFTPVLASVHEAQRASRWKTHTAPSEIIEAMGAAMATNHPDTCTSSLIYWCYRNKISVFSPAFTDGSMGDMVYFYNFSHKGLVVDPLVDVVRLRKLAAKGSGHNLAIVLGGGLPKHQLLRNVSMDAVVMVTTGLEADGCVSSGALADDVACGLLREDTEVVRVQGDATVVFPLMLISEEAATLEDAAA</sequence>
<dbReference type="KEGG" id="lpan:LPMP_204470"/>
<dbReference type="InterPro" id="IPR029035">
    <property type="entry name" value="DHS-like_NAD/FAD-binding_dom"/>
</dbReference>
<dbReference type="InterPro" id="IPR002773">
    <property type="entry name" value="Deoxyhypusine_synthase"/>
</dbReference>
<dbReference type="FunFam" id="3.40.910.10:FF:000010">
    <property type="entry name" value="Deoxyhypusine synthase"/>
    <property type="match status" value="1"/>
</dbReference>
<comment type="similarity">
    <text evidence="1">Belongs to the deoxyhypusine synthase family.</text>
</comment>
<dbReference type="SUPFAM" id="SSF52467">
    <property type="entry name" value="DHS-like NAD/FAD-binding domain"/>
    <property type="match status" value="1"/>
</dbReference>
<reference evidence="4 5" key="1">
    <citation type="journal article" date="2015" name="Sci. Rep.">
        <title>The genome of Leishmania panamensis: insights into genomics of the L. (Viannia) subgenus.</title>
        <authorList>
            <person name="Llanes A."/>
            <person name="Restrepo C.M."/>
            <person name="Vecchio G.D."/>
            <person name="Anguizola F.J."/>
            <person name="Lleonart R."/>
        </authorList>
    </citation>
    <scope>NUCLEOTIDE SEQUENCE [LARGE SCALE GENOMIC DNA]</scope>
    <source>
        <strain evidence="4 5">MHOM/PA/94/PSC-1</strain>
    </source>
</reference>
<accession>A0A088RQ09</accession>
<dbReference type="OrthoDB" id="294378at2759"/>
<dbReference type="Proteomes" id="UP000063063">
    <property type="component" value="Chromosome 20"/>
</dbReference>
<evidence type="ECO:0000256" key="3">
    <source>
        <dbReference type="SAM" id="MobiDB-lite"/>
    </source>
</evidence>
<dbReference type="GO" id="GO:0005737">
    <property type="term" value="C:cytoplasm"/>
    <property type="evidence" value="ECO:0007669"/>
    <property type="project" value="TreeGrafter"/>
</dbReference>
<dbReference type="EMBL" id="CP009389">
    <property type="protein sequence ID" value="AIN97940.1"/>
    <property type="molecule type" value="Genomic_DNA"/>
</dbReference>
<dbReference type="EC" id="2.5.1.46" evidence="4"/>
<organism evidence="4 5">
    <name type="scientific">Leishmania panamensis</name>
    <dbReference type="NCBI Taxonomy" id="5679"/>
    <lineage>
        <taxon>Eukaryota</taxon>
        <taxon>Discoba</taxon>
        <taxon>Euglenozoa</taxon>
        <taxon>Kinetoplastea</taxon>
        <taxon>Metakinetoplastina</taxon>
        <taxon>Trypanosomatida</taxon>
        <taxon>Trypanosomatidae</taxon>
        <taxon>Leishmaniinae</taxon>
        <taxon>Leishmania</taxon>
        <taxon>Leishmania guyanensis species complex</taxon>
    </lineage>
</organism>
<feature type="compositionally biased region" description="Low complexity" evidence="3">
    <location>
        <begin position="24"/>
        <end position="47"/>
    </location>
</feature>
<evidence type="ECO:0000256" key="2">
    <source>
        <dbReference type="ARBA" id="ARBA00023027"/>
    </source>
</evidence>
<dbReference type="Pfam" id="PF01916">
    <property type="entry name" value="DS"/>
    <property type="match status" value="1"/>
</dbReference>
<dbReference type="VEuPathDB" id="TriTrypDB:LPAL13_200051400"/>
<protein>
    <submittedName>
        <fullName evidence="4">Deoxyhypusine synthase, putative</fullName>
        <ecNumber evidence="4">2.5.1.46</ecNumber>
    </submittedName>
</protein>
<dbReference type="Gene3D" id="3.40.910.10">
    <property type="entry name" value="Deoxyhypusine synthase"/>
    <property type="match status" value="1"/>
</dbReference>
<dbReference type="VEuPathDB" id="TriTrypDB:LPMP_204470"/>
<keyword evidence="5" id="KW-1185">Reference proteome</keyword>
<name>A0A088RQ09_LEIPA</name>
<feature type="region of interest" description="Disordered" evidence="3">
    <location>
        <begin position="1"/>
        <end position="53"/>
    </location>
</feature>
<dbReference type="InterPro" id="IPR036982">
    <property type="entry name" value="Deoxyhypusine_synthase_sf"/>
</dbReference>
<dbReference type="GeneID" id="22574658"/>
<gene>
    <name evidence="4" type="ORF">LPMP_204470</name>
</gene>
<keyword evidence="2" id="KW-0520">NAD</keyword>
<dbReference type="eggNOG" id="KOG2924">
    <property type="taxonomic scope" value="Eukaryota"/>
</dbReference>
<dbReference type="AlphaFoldDB" id="A0A088RQ09"/>
<proteinExistence type="inferred from homology"/>
<evidence type="ECO:0000313" key="4">
    <source>
        <dbReference type="EMBL" id="AIN97940.1"/>
    </source>
</evidence>
<dbReference type="PANTHER" id="PTHR11703">
    <property type="entry name" value="DEOXYHYPUSINE SYNTHASE"/>
    <property type="match status" value="1"/>
</dbReference>